<reference evidence="8" key="1">
    <citation type="submission" date="2018-07" db="EMBL/GenBank/DDBJ databases">
        <authorList>
            <person name="Kim H."/>
        </authorList>
    </citation>
    <scope>NUCLEOTIDE SEQUENCE [LARGE SCALE GENOMIC DNA]</scope>
    <source>
        <strain evidence="8">F02</strain>
    </source>
</reference>
<dbReference type="InterPro" id="IPR050638">
    <property type="entry name" value="AA-Vitamin_Transporters"/>
</dbReference>
<evidence type="ECO:0000256" key="3">
    <source>
        <dbReference type="ARBA" id="ARBA00022989"/>
    </source>
</evidence>
<sequence>MSALDMGRALLIVLIWGVNFVAIKIGLQHIPPFALGALRFAAVALPAVFFVARPRLPWRWLFAYALCISFGQFAFLFIGMRLGMPAGLASLVLQVSAPFTLIFSAYFFKESVKSHQIIGMLISAVGLVCLASYSLAQRSPSQSEVSWIGFTLTVCAGASWALGNVVNKHIARSSPVPLLNLVIWGALVVLPFFTISALWFEGLDVFARIAVQFTWQDVAAIAYIAYLATIVGYVLWGGLLARYPASWIAPITLMVPPIGLTAGFVLLNEHLMGWQIFGIVVVMVGLLFNVLGHHVLERLQRR</sequence>
<evidence type="ECO:0000256" key="1">
    <source>
        <dbReference type="ARBA" id="ARBA00004141"/>
    </source>
</evidence>
<proteinExistence type="predicted"/>
<keyword evidence="8" id="KW-1185">Reference proteome</keyword>
<dbReference type="OrthoDB" id="7158585at2"/>
<dbReference type="InterPro" id="IPR037185">
    <property type="entry name" value="EmrE-like"/>
</dbReference>
<dbReference type="PANTHER" id="PTHR32322">
    <property type="entry name" value="INNER MEMBRANE TRANSPORTER"/>
    <property type="match status" value="1"/>
</dbReference>
<feature type="transmembrane region" description="Helical" evidence="5">
    <location>
        <begin position="247"/>
        <end position="267"/>
    </location>
</feature>
<feature type="domain" description="EamA" evidence="6">
    <location>
        <begin position="9"/>
        <end position="130"/>
    </location>
</feature>
<keyword evidence="2 5" id="KW-0812">Transmembrane</keyword>
<evidence type="ECO:0000256" key="4">
    <source>
        <dbReference type="ARBA" id="ARBA00023136"/>
    </source>
</evidence>
<feature type="transmembrane region" description="Helical" evidence="5">
    <location>
        <begin position="220"/>
        <end position="240"/>
    </location>
</feature>
<dbReference type="RefSeq" id="WP_114563768.1">
    <property type="nucleotide sequence ID" value="NZ_CP031124.1"/>
</dbReference>
<feature type="transmembrane region" description="Helical" evidence="5">
    <location>
        <begin position="61"/>
        <end position="80"/>
    </location>
</feature>
<dbReference type="Pfam" id="PF00892">
    <property type="entry name" value="EamA"/>
    <property type="match status" value="2"/>
</dbReference>
<feature type="transmembrane region" description="Helical" evidence="5">
    <location>
        <begin position="33"/>
        <end position="52"/>
    </location>
</feature>
<feature type="transmembrane region" description="Helical" evidence="5">
    <location>
        <begin position="147"/>
        <end position="166"/>
    </location>
</feature>
<dbReference type="InterPro" id="IPR000620">
    <property type="entry name" value="EamA_dom"/>
</dbReference>
<dbReference type="KEGG" id="hyf:DTO96_102475"/>
<evidence type="ECO:0000256" key="2">
    <source>
        <dbReference type="ARBA" id="ARBA00022692"/>
    </source>
</evidence>
<keyword evidence="3 5" id="KW-1133">Transmembrane helix</keyword>
<feature type="transmembrane region" description="Helical" evidence="5">
    <location>
        <begin position="86"/>
        <end position="108"/>
    </location>
</feature>
<comment type="subcellular location">
    <subcellularLocation>
        <location evidence="1">Membrane</location>
        <topology evidence="1">Multi-pass membrane protein</topology>
    </subcellularLocation>
</comment>
<feature type="domain" description="EamA" evidence="6">
    <location>
        <begin position="148"/>
        <end position="290"/>
    </location>
</feature>
<protein>
    <submittedName>
        <fullName evidence="7">Putative amino-acid metabolite efflux pump</fullName>
    </submittedName>
</protein>
<organism evidence="7 8">
    <name type="scientific">Ephemeroptericola cinctiostellae</name>
    <dbReference type="NCBI Taxonomy" id="2268024"/>
    <lineage>
        <taxon>Bacteria</taxon>
        <taxon>Pseudomonadati</taxon>
        <taxon>Pseudomonadota</taxon>
        <taxon>Betaproteobacteria</taxon>
        <taxon>Burkholderiales</taxon>
        <taxon>Burkholderiaceae</taxon>
        <taxon>Ephemeroptericola</taxon>
    </lineage>
</organism>
<evidence type="ECO:0000313" key="7">
    <source>
        <dbReference type="EMBL" id="AXF86719.1"/>
    </source>
</evidence>
<dbReference type="AlphaFoldDB" id="A0A345DED1"/>
<dbReference type="PANTHER" id="PTHR32322:SF9">
    <property type="entry name" value="AMINO-ACID METABOLITE EFFLUX PUMP-RELATED"/>
    <property type="match status" value="1"/>
</dbReference>
<gene>
    <name evidence="7" type="primary">eamA</name>
    <name evidence="7" type="ORF">DTO96_102475</name>
</gene>
<name>A0A345DED1_9BURK</name>
<feature type="transmembrane region" description="Helical" evidence="5">
    <location>
        <begin position="9"/>
        <end position="27"/>
    </location>
</feature>
<feature type="transmembrane region" description="Helical" evidence="5">
    <location>
        <begin position="178"/>
        <end position="200"/>
    </location>
</feature>
<dbReference type="GO" id="GO:0016020">
    <property type="term" value="C:membrane"/>
    <property type="evidence" value="ECO:0007669"/>
    <property type="project" value="UniProtKB-SubCell"/>
</dbReference>
<dbReference type="EMBL" id="CP031124">
    <property type="protein sequence ID" value="AXF86719.1"/>
    <property type="molecule type" value="Genomic_DNA"/>
</dbReference>
<evidence type="ECO:0000256" key="5">
    <source>
        <dbReference type="SAM" id="Phobius"/>
    </source>
</evidence>
<evidence type="ECO:0000259" key="6">
    <source>
        <dbReference type="Pfam" id="PF00892"/>
    </source>
</evidence>
<keyword evidence="4 5" id="KW-0472">Membrane</keyword>
<feature type="transmembrane region" description="Helical" evidence="5">
    <location>
        <begin position="117"/>
        <end position="135"/>
    </location>
</feature>
<evidence type="ECO:0000313" key="8">
    <source>
        <dbReference type="Proteomes" id="UP000252182"/>
    </source>
</evidence>
<feature type="transmembrane region" description="Helical" evidence="5">
    <location>
        <begin position="273"/>
        <end position="292"/>
    </location>
</feature>
<dbReference type="SUPFAM" id="SSF103481">
    <property type="entry name" value="Multidrug resistance efflux transporter EmrE"/>
    <property type="match status" value="2"/>
</dbReference>
<accession>A0A345DED1</accession>
<dbReference type="Proteomes" id="UP000252182">
    <property type="component" value="Chromosome"/>
</dbReference>